<dbReference type="Proteomes" id="UP001141806">
    <property type="component" value="Unassembled WGS sequence"/>
</dbReference>
<dbReference type="AlphaFoldDB" id="A0A9Q0KR86"/>
<comment type="caution">
    <text evidence="1">The sequence shown here is derived from an EMBL/GenBank/DDBJ whole genome shotgun (WGS) entry which is preliminary data.</text>
</comment>
<proteinExistence type="predicted"/>
<dbReference type="EMBL" id="JAMYWD010000003">
    <property type="protein sequence ID" value="KAJ4975169.1"/>
    <property type="molecule type" value="Genomic_DNA"/>
</dbReference>
<accession>A0A9Q0KR86</accession>
<name>A0A9Q0KR86_9MAGN</name>
<evidence type="ECO:0000313" key="1">
    <source>
        <dbReference type="EMBL" id="KAJ4975169.1"/>
    </source>
</evidence>
<keyword evidence="2" id="KW-1185">Reference proteome</keyword>
<organism evidence="1 2">
    <name type="scientific">Protea cynaroides</name>
    <dbReference type="NCBI Taxonomy" id="273540"/>
    <lineage>
        <taxon>Eukaryota</taxon>
        <taxon>Viridiplantae</taxon>
        <taxon>Streptophyta</taxon>
        <taxon>Embryophyta</taxon>
        <taxon>Tracheophyta</taxon>
        <taxon>Spermatophyta</taxon>
        <taxon>Magnoliopsida</taxon>
        <taxon>Proteales</taxon>
        <taxon>Proteaceae</taxon>
        <taxon>Protea</taxon>
    </lineage>
</organism>
<reference evidence="1" key="1">
    <citation type="journal article" date="2023" name="Plant J.">
        <title>The genome of the king protea, Protea cynaroides.</title>
        <authorList>
            <person name="Chang J."/>
            <person name="Duong T.A."/>
            <person name="Schoeman C."/>
            <person name="Ma X."/>
            <person name="Roodt D."/>
            <person name="Barker N."/>
            <person name="Li Z."/>
            <person name="Van de Peer Y."/>
            <person name="Mizrachi E."/>
        </authorList>
    </citation>
    <scope>NUCLEOTIDE SEQUENCE</scope>
    <source>
        <tissue evidence="1">Young leaves</tissue>
    </source>
</reference>
<sequence>MLPFAEEEPLKTMSSAIDNVILLQSPKNTISATSEALCGSLPHPSSMPVWNLNLPPNVLFNGVGLPHSSSMPVLNLNLPLNVLSNGAGLPHSSSMPFLNLNLSPNVLFNGAGPPHPSSMPVLNPTPNLLSSGATMPMLSDIIHRDTDTEKGGRESG</sequence>
<evidence type="ECO:0000313" key="2">
    <source>
        <dbReference type="Proteomes" id="UP001141806"/>
    </source>
</evidence>
<gene>
    <name evidence="1" type="ORF">NE237_000275</name>
</gene>
<protein>
    <submittedName>
        <fullName evidence="1">Uncharacterized protein</fullName>
    </submittedName>
</protein>